<evidence type="ECO:0000256" key="2">
    <source>
        <dbReference type="SAM" id="MobiDB-lite"/>
    </source>
</evidence>
<sequence length="539" mass="57547">MYKPVPEHETAGTAKDGAPKLALGMALNSDESDTARAGDLSGFDLRTLAARYENWRIATGEKLKAMEIAPDLGRNIGSRRWLRGAATFIGLTVLAFALGPSFDPIHAAPPAAIDDTARDEYRSMMIMPLAEGGESGRITGASLAVTPLKNTPERPTIERSLSLPRGGSFAGLLRRAGLQSADASAAEELVGGVVPLSEIDAGTQIDLTLGRRPQAGAPRPLENLSFRARFDLVLELQRGPDGKLAAIKRPITVDDTPLRIRGNVGEGLYRSARAAGAPARAIRDYLRLMGGRVSLNSEVGSDDTFDMVFEYARAATGEVKLGKLLYAGLERSDKSDIELTRFGDKGKFFDAKGKGELSGGLSRPTSGRMTSGYGMRKHPILGYRRMHGGLDFGGGYGAPIYAVTDGVVSSAGRAGGCGNAVRLNHSGGLQSRYCHMSRMVVRSGQRVKRGQVIGYIGSTGLSTGPHLHYELYQSGRRVDPRSVKYVEQETLGGRQLAAMRATMARLRDVQPGAALDSLVDTGPAADEPVREIDRIGPDE</sequence>
<dbReference type="RefSeq" id="WP_160617429.1">
    <property type="nucleotide sequence ID" value="NZ_WTYR01000001.1"/>
</dbReference>
<keyword evidence="5" id="KW-1185">Reference proteome</keyword>
<dbReference type="InterPro" id="IPR016047">
    <property type="entry name" value="M23ase_b-sheet_dom"/>
</dbReference>
<reference evidence="4 5" key="1">
    <citation type="submission" date="2019-12" db="EMBL/GenBank/DDBJ databases">
        <title>Genomic-based taxomic classification of the family Erythrobacteraceae.</title>
        <authorList>
            <person name="Xu L."/>
        </authorList>
    </citation>
    <scope>NUCLEOTIDE SEQUENCE [LARGE SCALE GENOMIC DNA]</scope>
    <source>
        <strain evidence="4 5">LMG 29519</strain>
    </source>
</reference>
<feature type="domain" description="M23ase beta-sheet core" evidence="3">
    <location>
        <begin position="385"/>
        <end position="480"/>
    </location>
</feature>
<dbReference type="GO" id="GO:0004222">
    <property type="term" value="F:metalloendopeptidase activity"/>
    <property type="evidence" value="ECO:0007669"/>
    <property type="project" value="TreeGrafter"/>
</dbReference>
<evidence type="ECO:0000313" key="5">
    <source>
        <dbReference type="Proteomes" id="UP000429229"/>
    </source>
</evidence>
<dbReference type="Gene3D" id="3.10.450.350">
    <property type="match status" value="1"/>
</dbReference>
<dbReference type="OrthoDB" id="9815245at2"/>
<evidence type="ECO:0000313" key="4">
    <source>
        <dbReference type="EMBL" id="MXP10867.1"/>
    </source>
</evidence>
<feature type="compositionally biased region" description="Basic and acidic residues" evidence="2">
    <location>
        <begin position="527"/>
        <end position="539"/>
    </location>
</feature>
<dbReference type="Gene3D" id="2.70.70.10">
    <property type="entry name" value="Glucose Permease (Domain IIA)"/>
    <property type="match status" value="1"/>
</dbReference>
<keyword evidence="1" id="KW-0732">Signal</keyword>
<dbReference type="CDD" id="cd12797">
    <property type="entry name" value="M23_peptidase"/>
    <property type="match status" value="1"/>
</dbReference>
<dbReference type="SUPFAM" id="SSF51261">
    <property type="entry name" value="Duplicated hybrid motif"/>
    <property type="match status" value="1"/>
</dbReference>
<gene>
    <name evidence="4" type="ORF">GRI68_11825</name>
</gene>
<dbReference type="InterPro" id="IPR011055">
    <property type="entry name" value="Dup_hybrid_motif"/>
</dbReference>
<dbReference type="Proteomes" id="UP000429229">
    <property type="component" value="Unassembled WGS sequence"/>
</dbReference>
<organism evidence="4 5">
    <name type="scientific">Alteriqipengyuania halimionae</name>
    <dbReference type="NCBI Taxonomy" id="1926630"/>
    <lineage>
        <taxon>Bacteria</taxon>
        <taxon>Pseudomonadati</taxon>
        <taxon>Pseudomonadota</taxon>
        <taxon>Alphaproteobacteria</taxon>
        <taxon>Sphingomonadales</taxon>
        <taxon>Erythrobacteraceae</taxon>
        <taxon>Alteriqipengyuania</taxon>
    </lineage>
</organism>
<evidence type="ECO:0000256" key="1">
    <source>
        <dbReference type="ARBA" id="ARBA00022729"/>
    </source>
</evidence>
<feature type="region of interest" description="Disordered" evidence="2">
    <location>
        <begin position="517"/>
        <end position="539"/>
    </location>
</feature>
<dbReference type="PANTHER" id="PTHR21666">
    <property type="entry name" value="PEPTIDASE-RELATED"/>
    <property type="match status" value="1"/>
</dbReference>
<evidence type="ECO:0000259" key="3">
    <source>
        <dbReference type="Pfam" id="PF01551"/>
    </source>
</evidence>
<dbReference type="Pfam" id="PF01551">
    <property type="entry name" value="Peptidase_M23"/>
    <property type="match status" value="1"/>
</dbReference>
<dbReference type="AlphaFoldDB" id="A0A6I4U9A2"/>
<dbReference type="PANTHER" id="PTHR21666:SF289">
    <property type="entry name" value="L-ALA--D-GLU ENDOPEPTIDASE"/>
    <property type="match status" value="1"/>
</dbReference>
<proteinExistence type="predicted"/>
<protein>
    <submittedName>
        <fullName evidence="4">Peptidoglycan DD-metalloendopeptidase family protein</fullName>
    </submittedName>
</protein>
<accession>A0A6I4U9A2</accession>
<comment type="caution">
    <text evidence="4">The sequence shown here is derived from an EMBL/GenBank/DDBJ whole genome shotgun (WGS) entry which is preliminary data.</text>
</comment>
<dbReference type="InterPro" id="IPR050570">
    <property type="entry name" value="Cell_wall_metabolism_enzyme"/>
</dbReference>
<name>A0A6I4U9A2_9SPHN</name>
<dbReference type="EMBL" id="WTYR01000001">
    <property type="protein sequence ID" value="MXP10867.1"/>
    <property type="molecule type" value="Genomic_DNA"/>
</dbReference>